<dbReference type="Pfam" id="PF13279">
    <property type="entry name" value="4HBT_2"/>
    <property type="match status" value="1"/>
</dbReference>
<dbReference type="AlphaFoldDB" id="A0A937F5U9"/>
<dbReference type="InterPro" id="IPR029069">
    <property type="entry name" value="HotDog_dom_sf"/>
</dbReference>
<dbReference type="PANTHER" id="PTHR31793">
    <property type="entry name" value="4-HYDROXYBENZOYL-COA THIOESTERASE FAMILY MEMBER"/>
    <property type="match status" value="1"/>
</dbReference>
<sequence length="135" mass="15769">MFEHSTTVRVRYAETDQMGYVYYGNYATYYEVGRVECLRSLGLSYKELEDQGVMMPVLECRSKYIAPGKYDEQLTVKTSIKEKPTVRIAFHYEIYNESDKLIHEGETTLVFVNMESGRPCRMPEAMDKLLSPFFD</sequence>
<dbReference type="PANTHER" id="PTHR31793:SF27">
    <property type="entry name" value="NOVEL THIOESTERASE SUPERFAMILY DOMAIN AND SAPOSIN A-TYPE DOMAIN CONTAINING PROTEIN (0610012H03RIK)"/>
    <property type="match status" value="1"/>
</dbReference>
<dbReference type="EMBL" id="JAESIY010000006">
    <property type="protein sequence ID" value="MBL3656931.1"/>
    <property type="molecule type" value="Genomic_DNA"/>
</dbReference>
<evidence type="ECO:0000313" key="4">
    <source>
        <dbReference type="Proteomes" id="UP000659388"/>
    </source>
</evidence>
<dbReference type="SUPFAM" id="SSF54637">
    <property type="entry name" value="Thioesterase/thiol ester dehydrase-isomerase"/>
    <property type="match status" value="1"/>
</dbReference>
<organism evidence="3 4">
    <name type="scientific">Fulvivirga sediminis</name>
    <dbReference type="NCBI Taxonomy" id="2803949"/>
    <lineage>
        <taxon>Bacteria</taxon>
        <taxon>Pseudomonadati</taxon>
        <taxon>Bacteroidota</taxon>
        <taxon>Cytophagia</taxon>
        <taxon>Cytophagales</taxon>
        <taxon>Fulvivirgaceae</taxon>
        <taxon>Fulvivirga</taxon>
    </lineage>
</organism>
<dbReference type="NCBIfam" id="TIGR00051">
    <property type="entry name" value="YbgC/FadM family acyl-CoA thioesterase"/>
    <property type="match status" value="1"/>
</dbReference>
<proteinExistence type="inferred from homology"/>
<name>A0A937F5U9_9BACT</name>
<reference evidence="3" key="1">
    <citation type="submission" date="2021-01" db="EMBL/GenBank/DDBJ databases">
        <title>Fulvivirga kasyanovii gen. nov., sp nov., a novel member of the phylum Bacteroidetes isolated from seawater in a mussel farm.</title>
        <authorList>
            <person name="Zhao L.-H."/>
            <person name="Wang Z.-J."/>
        </authorList>
    </citation>
    <scope>NUCLEOTIDE SEQUENCE</scope>
    <source>
        <strain evidence="3">2943</strain>
    </source>
</reference>
<dbReference type="PIRSF" id="PIRSF003230">
    <property type="entry name" value="YbgC"/>
    <property type="match status" value="1"/>
</dbReference>
<dbReference type="RefSeq" id="WP_202244728.1">
    <property type="nucleotide sequence ID" value="NZ_JAESIY010000006.1"/>
</dbReference>
<dbReference type="Proteomes" id="UP000659388">
    <property type="component" value="Unassembled WGS sequence"/>
</dbReference>
<evidence type="ECO:0000256" key="1">
    <source>
        <dbReference type="ARBA" id="ARBA00005953"/>
    </source>
</evidence>
<evidence type="ECO:0000313" key="3">
    <source>
        <dbReference type="EMBL" id="MBL3656931.1"/>
    </source>
</evidence>
<keyword evidence="2" id="KW-0378">Hydrolase</keyword>
<keyword evidence="4" id="KW-1185">Reference proteome</keyword>
<dbReference type="InterPro" id="IPR006684">
    <property type="entry name" value="YbgC/YbaW"/>
</dbReference>
<dbReference type="InterPro" id="IPR050563">
    <property type="entry name" value="4-hydroxybenzoyl-CoA_TE"/>
</dbReference>
<evidence type="ECO:0000256" key="2">
    <source>
        <dbReference type="ARBA" id="ARBA00022801"/>
    </source>
</evidence>
<protein>
    <submittedName>
        <fullName evidence="3">Acyl-CoA thioesterase</fullName>
    </submittedName>
</protein>
<accession>A0A937F5U9</accession>
<comment type="caution">
    <text evidence="3">The sequence shown here is derived from an EMBL/GenBank/DDBJ whole genome shotgun (WGS) entry which is preliminary data.</text>
</comment>
<gene>
    <name evidence="3" type="ORF">JL102_12365</name>
</gene>
<comment type="similarity">
    <text evidence="1">Belongs to the 4-hydroxybenzoyl-CoA thioesterase family.</text>
</comment>
<dbReference type="GO" id="GO:0047617">
    <property type="term" value="F:fatty acyl-CoA hydrolase activity"/>
    <property type="evidence" value="ECO:0007669"/>
    <property type="project" value="TreeGrafter"/>
</dbReference>
<dbReference type="CDD" id="cd00586">
    <property type="entry name" value="4HBT"/>
    <property type="match status" value="1"/>
</dbReference>
<dbReference type="Gene3D" id="3.10.129.10">
    <property type="entry name" value="Hotdog Thioesterase"/>
    <property type="match status" value="1"/>
</dbReference>